<name>A0AC61RBX0_9BACT</name>
<accession>A0AC61RBX0</accession>
<evidence type="ECO:0000313" key="2">
    <source>
        <dbReference type="Proteomes" id="UP000306319"/>
    </source>
</evidence>
<gene>
    <name evidence="1" type="ORF">E5331_18115</name>
</gene>
<keyword evidence="2" id="KW-1185">Reference proteome</keyword>
<evidence type="ECO:0000313" key="1">
    <source>
        <dbReference type="EMBL" id="TGY76462.1"/>
    </source>
</evidence>
<organism evidence="1 2">
    <name type="scientific">Lepagella muris</name>
    <dbReference type="NCBI Taxonomy" id="3032870"/>
    <lineage>
        <taxon>Bacteria</taxon>
        <taxon>Pseudomonadati</taxon>
        <taxon>Bacteroidota</taxon>
        <taxon>Bacteroidia</taxon>
        <taxon>Bacteroidales</taxon>
        <taxon>Muribaculaceae</taxon>
        <taxon>Lepagella</taxon>
    </lineage>
</organism>
<sequence>MLASVMLAGSLSCSLSSCFTGIESTKKVSLSREDKKLIAPSPEEEFFKGVSPLPLAEWQPGKRFIAADNKTILIFSQHGLPAEPDSARIGGKTLSFVRTEPKLEPDGSYSATIVFSDGSNSYRYNSGKNVDTAPHEIYSNQIPMLIDLDMVDDARELLKGKDLWLKTPLWYDNNGNRVMGKKFVEVSITDVQSGDLAFPLRVKFSDANGHSAWLFMNYGVSGTETRTFPNLFSLSDIRKRYPQITDETWDVICNGNVKIGMTKEECKLSLGNPNDVNRGHDYSQILDLWQYPNGTVLWFEDGLLTRFRK</sequence>
<comment type="caution">
    <text evidence="1">The sequence shown here is derived from an EMBL/GenBank/DDBJ whole genome shotgun (WGS) entry which is preliminary data.</text>
</comment>
<reference evidence="1" key="1">
    <citation type="submission" date="2019-04" db="EMBL/GenBank/DDBJ databases">
        <title>Microbes associate with the intestines of laboratory mice.</title>
        <authorList>
            <person name="Navarre W."/>
            <person name="Wong E."/>
            <person name="Huang K."/>
            <person name="Tropini C."/>
            <person name="Ng K."/>
            <person name="Yu B."/>
        </authorList>
    </citation>
    <scope>NUCLEOTIDE SEQUENCE</scope>
    <source>
        <strain evidence="1">NM04_E33</strain>
    </source>
</reference>
<protein>
    <submittedName>
        <fullName evidence="1">Uncharacterized protein</fullName>
    </submittedName>
</protein>
<dbReference type="EMBL" id="SRYB01000040">
    <property type="protein sequence ID" value="TGY76462.1"/>
    <property type="molecule type" value="Genomic_DNA"/>
</dbReference>
<proteinExistence type="predicted"/>
<dbReference type="Proteomes" id="UP000306319">
    <property type="component" value="Unassembled WGS sequence"/>
</dbReference>